<name>A0A8J4BLV9_9CHLO</name>
<reference evidence="3" key="1">
    <citation type="journal article" date="2021" name="Proc. Natl. Acad. Sci. U.S.A.">
        <title>Three genomes in the algal genus Volvox reveal the fate of a haploid sex-determining region after a transition to homothallism.</title>
        <authorList>
            <person name="Yamamoto K."/>
            <person name="Hamaji T."/>
            <person name="Kawai-Toyooka H."/>
            <person name="Matsuzaki R."/>
            <person name="Takahashi F."/>
            <person name="Nishimura Y."/>
            <person name="Kawachi M."/>
            <person name="Noguchi H."/>
            <person name="Minakuchi Y."/>
            <person name="Umen J.G."/>
            <person name="Toyoda A."/>
            <person name="Nozaki H."/>
        </authorList>
    </citation>
    <scope>NUCLEOTIDE SEQUENCE</scope>
    <source>
        <strain evidence="3">NIES-3780</strain>
    </source>
</reference>
<comment type="caution">
    <text evidence="3">The sequence shown here is derived from an EMBL/GenBank/DDBJ whole genome shotgun (WGS) entry which is preliminary data.</text>
</comment>
<dbReference type="SUPFAM" id="SSF110395">
    <property type="entry name" value="CutC-like"/>
    <property type="match status" value="1"/>
</dbReference>
<comment type="similarity">
    <text evidence="1">Belongs to the CutC family.</text>
</comment>
<keyword evidence="4" id="KW-1185">Reference proteome</keyword>
<proteinExistence type="inferred from homology"/>
<evidence type="ECO:0000313" key="4">
    <source>
        <dbReference type="Proteomes" id="UP000747399"/>
    </source>
</evidence>
<evidence type="ECO:0000256" key="1">
    <source>
        <dbReference type="ARBA" id="ARBA00007768"/>
    </source>
</evidence>
<dbReference type="InterPro" id="IPR005627">
    <property type="entry name" value="CutC-like"/>
</dbReference>
<dbReference type="GO" id="GO:0005507">
    <property type="term" value="F:copper ion binding"/>
    <property type="evidence" value="ECO:0007669"/>
    <property type="project" value="TreeGrafter"/>
</dbReference>
<dbReference type="Pfam" id="PF03932">
    <property type="entry name" value="CutC"/>
    <property type="match status" value="1"/>
</dbReference>
<gene>
    <name evidence="3" type="ORF">Vafri_17723</name>
</gene>
<accession>A0A8J4BLV9</accession>
<sequence>MLIEVCIESVHGALAAQSGGADRVELCAALVDGGITPSAGLITACRKAFQGRLMVIIRPRGGDFLYTEEEELVMLEDIRQAKVCRADGVVFGCLQSDGTIDMGATGRLLRQAQILDLDVTFHRAFDMTPDPVQALDDLISVGIPRVLTSGCHATALQGADTIAELVRHSAGRITVLAGGGVTPANAAELVRQTGVTEIHSSAKSRHVSKMSYRRPGLSMASSQPPNDYEWNVADADIVQQLVKALS</sequence>
<evidence type="ECO:0000256" key="2">
    <source>
        <dbReference type="ARBA" id="ARBA00019014"/>
    </source>
</evidence>
<dbReference type="HAMAP" id="MF_00795">
    <property type="entry name" value="CutC"/>
    <property type="match status" value="1"/>
</dbReference>
<dbReference type="Gene3D" id="3.20.20.380">
    <property type="entry name" value="Copper homeostasis (CutC) domain"/>
    <property type="match status" value="1"/>
</dbReference>
<dbReference type="InterPro" id="IPR036822">
    <property type="entry name" value="CutC-like_dom_sf"/>
</dbReference>
<dbReference type="PANTHER" id="PTHR12598">
    <property type="entry name" value="COPPER HOMEOSTASIS PROTEIN CUTC"/>
    <property type="match status" value="1"/>
</dbReference>
<dbReference type="Proteomes" id="UP000747399">
    <property type="component" value="Unassembled WGS sequence"/>
</dbReference>
<dbReference type="EMBL" id="BNCO01000061">
    <property type="protein sequence ID" value="GIL63860.1"/>
    <property type="molecule type" value="Genomic_DNA"/>
</dbReference>
<dbReference type="AlphaFoldDB" id="A0A8J4BLV9"/>
<dbReference type="FunFam" id="3.20.20.380:FF:000001">
    <property type="entry name" value="Copper homeostasis protein CutC"/>
    <property type="match status" value="1"/>
</dbReference>
<protein>
    <recommendedName>
        <fullName evidence="2">Copper homeostasis protein cutC homolog</fullName>
    </recommendedName>
</protein>
<organism evidence="3 4">
    <name type="scientific">Volvox africanus</name>
    <dbReference type="NCBI Taxonomy" id="51714"/>
    <lineage>
        <taxon>Eukaryota</taxon>
        <taxon>Viridiplantae</taxon>
        <taxon>Chlorophyta</taxon>
        <taxon>core chlorophytes</taxon>
        <taxon>Chlorophyceae</taxon>
        <taxon>CS clade</taxon>
        <taxon>Chlamydomonadales</taxon>
        <taxon>Volvocaceae</taxon>
        <taxon>Volvox</taxon>
    </lineage>
</organism>
<dbReference type="PANTHER" id="PTHR12598:SF0">
    <property type="entry name" value="COPPER HOMEOSTASIS PROTEIN CUTC HOMOLOG"/>
    <property type="match status" value="1"/>
</dbReference>
<evidence type="ECO:0000313" key="3">
    <source>
        <dbReference type="EMBL" id="GIL63860.1"/>
    </source>
</evidence>